<dbReference type="PRINTS" id="PR00469">
    <property type="entry name" value="PNDRDTASEII"/>
</dbReference>
<dbReference type="EMBL" id="RQPI01000001">
    <property type="protein sequence ID" value="RQW13240.1"/>
    <property type="molecule type" value="Genomic_DNA"/>
</dbReference>
<keyword evidence="3" id="KW-0560">Oxidoreductase</keyword>
<dbReference type="AlphaFoldDB" id="A0A3N9PCL5"/>
<dbReference type="PANTHER" id="PTHR48105">
    <property type="entry name" value="THIOREDOXIN REDUCTASE 1-RELATED-RELATED"/>
    <property type="match status" value="1"/>
</dbReference>
<sequence length="334" mass="36919">MHDVIIIGAGPCGLSAAIECRRQGLSAIIVEKNFIVHSIYLYPTHMQFFSTPELLEIGDVPFTTPNEKPFRHEALVYYRKAAEKHGLEIAAYEEATAIERLEDGKFGVHTVNRRGERQTRRAASVVISTGYFDQPNWIGIPGEDLPKVTHYFGEAHPYTGMKVAIIGGSNSAVDAALELMRVGAEVDMIYRGDSISGNIKPWVRPIFESMVQKEKIRLHLSSRVTEITEDTVVVSSVSRPETCTVDNDFVLAMTGFRPDRRLLSSIGVFMDDDMDKPVFDPATMETNIPGVYVAGVIASGRNANEIFIETGRRHGALIAGHLAGKQSARDKELN</sequence>
<reference evidence="4 5" key="1">
    <citation type="submission" date="2018-11" db="EMBL/GenBank/DDBJ databases">
        <title>Genome sequence of strain 7197.</title>
        <authorList>
            <person name="Gao J."/>
            <person name="Sun J."/>
        </authorList>
    </citation>
    <scope>NUCLEOTIDE SEQUENCE [LARGE SCALE GENOMIC DNA]</scope>
    <source>
        <strain evidence="4 5">7197</strain>
    </source>
</reference>
<proteinExistence type="predicted"/>
<organism evidence="4 5">
    <name type="scientific">Paenibacillus rhizophilus</name>
    <dbReference type="NCBI Taxonomy" id="1850366"/>
    <lineage>
        <taxon>Bacteria</taxon>
        <taxon>Bacillati</taxon>
        <taxon>Bacillota</taxon>
        <taxon>Bacilli</taxon>
        <taxon>Bacillales</taxon>
        <taxon>Paenibacillaceae</taxon>
        <taxon>Paenibacillus</taxon>
    </lineage>
</organism>
<dbReference type="Pfam" id="PF13738">
    <property type="entry name" value="Pyr_redox_3"/>
    <property type="match status" value="1"/>
</dbReference>
<comment type="cofactor">
    <cofactor evidence="1">
        <name>FAD</name>
        <dbReference type="ChEBI" id="CHEBI:57692"/>
    </cofactor>
</comment>
<dbReference type="InterPro" id="IPR036188">
    <property type="entry name" value="FAD/NAD-bd_sf"/>
</dbReference>
<dbReference type="Gene3D" id="3.50.50.60">
    <property type="entry name" value="FAD/NAD(P)-binding domain"/>
    <property type="match status" value="2"/>
</dbReference>
<name>A0A3N9PCL5_9BACL</name>
<evidence type="ECO:0000313" key="4">
    <source>
        <dbReference type="EMBL" id="RQW13240.1"/>
    </source>
</evidence>
<keyword evidence="5" id="KW-1185">Reference proteome</keyword>
<gene>
    <name evidence="4" type="primary">ypdA</name>
    <name evidence="4" type="ORF">EH198_02075</name>
</gene>
<evidence type="ECO:0000313" key="5">
    <source>
        <dbReference type="Proteomes" id="UP000282529"/>
    </source>
</evidence>
<dbReference type="InterPro" id="IPR023856">
    <property type="entry name" value="Bdr"/>
</dbReference>
<dbReference type="SUPFAM" id="SSF51905">
    <property type="entry name" value="FAD/NAD(P)-binding domain"/>
    <property type="match status" value="1"/>
</dbReference>
<protein>
    <submittedName>
        <fullName evidence="4">YpdA family putative bacillithiol disulfide reductase</fullName>
    </submittedName>
</protein>
<dbReference type="OrthoDB" id="9778740at2"/>
<dbReference type="InterPro" id="IPR050097">
    <property type="entry name" value="Ferredoxin-NADP_redctase_2"/>
</dbReference>
<keyword evidence="2" id="KW-0285">Flavoprotein</keyword>
<dbReference type="GO" id="GO:0016491">
    <property type="term" value="F:oxidoreductase activity"/>
    <property type="evidence" value="ECO:0007669"/>
    <property type="project" value="UniProtKB-KW"/>
</dbReference>
<dbReference type="PRINTS" id="PR00368">
    <property type="entry name" value="FADPNR"/>
</dbReference>
<accession>A0A3N9PCL5</accession>
<dbReference type="RefSeq" id="WP_124693887.1">
    <property type="nucleotide sequence ID" value="NZ_JBHUFE010000016.1"/>
</dbReference>
<dbReference type="Proteomes" id="UP000282529">
    <property type="component" value="Unassembled WGS sequence"/>
</dbReference>
<evidence type="ECO:0000256" key="1">
    <source>
        <dbReference type="ARBA" id="ARBA00001974"/>
    </source>
</evidence>
<evidence type="ECO:0000256" key="3">
    <source>
        <dbReference type="ARBA" id="ARBA00023002"/>
    </source>
</evidence>
<dbReference type="NCBIfam" id="TIGR04018">
    <property type="entry name" value="Bthiol_YpdA"/>
    <property type="match status" value="1"/>
</dbReference>
<evidence type="ECO:0000256" key="2">
    <source>
        <dbReference type="ARBA" id="ARBA00022630"/>
    </source>
</evidence>
<comment type="caution">
    <text evidence="4">The sequence shown here is derived from an EMBL/GenBank/DDBJ whole genome shotgun (WGS) entry which is preliminary data.</text>
</comment>